<dbReference type="eggNOG" id="ENOG502R0FS">
    <property type="taxonomic scope" value="Eukaryota"/>
</dbReference>
<sequence length="150" mass="16922">MQTVFEDGEGSLESFAASCLLLRDQLARVTDNEGRAFDSFFQLLCDVSPLPGELTDEEETVKVVLHDTREIRGNLVAVDAKGNLLLQNCRMRTCVRYRDENGRHDEDWRECLIPVPLVCPASRVKAFKARLDCLLSISATMQSNMVNEDK</sequence>
<dbReference type="Proteomes" id="UP000007494">
    <property type="component" value="Chromosome X"/>
</dbReference>
<keyword evidence="4" id="KW-1185">Reference proteome</keyword>
<gene>
    <name evidence="3" type="ORF">BN1204_049880</name>
    <name evidence="2" type="ORF">NCLIV_049880</name>
</gene>
<dbReference type="VEuPathDB" id="ToxoDB:NCLIV_049880"/>
<reference evidence="4" key="3">
    <citation type="journal article" date="2012" name="PLoS Pathog.">
        <title>Comparative genomics of the apicomplexan parasites Toxoplasma gondii and Neospora caninum: Coccidia differing in host range and transmission strategy.</title>
        <authorList>
            <person name="Reid A.J."/>
            <person name="Vermont S.J."/>
            <person name="Cotton J.A."/>
            <person name="Harris D."/>
            <person name="Hill-Cawthorne G.A."/>
            <person name="Konen-Waisman S."/>
            <person name="Latham S.M."/>
            <person name="Mourier T."/>
            <person name="Norton R."/>
            <person name="Quail M.A."/>
            <person name="Sanders M."/>
            <person name="Shanmugam D."/>
            <person name="Sohal A."/>
            <person name="Wasmuth J.D."/>
            <person name="Brunk B."/>
            <person name="Grigg M.E."/>
            <person name="Howard J.C."/>
            <person name="Parkinson J."/>
            <person name="Roos D.S."/>
            <person name="Trees A.J."/>
            <person name="Berriman M."/>
            <person name="Pain A."/>
            <person name="Wastling J.M."/>
        </authorList>
    </citation>
    <scope>NUCLEOTIDE SEQUENCE [LARGE SCALE GENOMIC DNA]</scope>
    <source>
        <strain evidence="4">Liverpool</strain>
    </source>
</reference>
<reference evidence="2" key="2">
    <citation type="submission" date="2011-03" db="EMBL/GenBank/DDBJ databases">
        <title>Comparative genomics and transcriptomics of Neospora caninum and Toxoplasma gondii.</title>
        <authorList>
            <person name="Reid A.J."/>
            <person name="Sohal A."/>
            <person name="Harris D."/>
            <person name="Quail M."/>
            <person name="Sanders M."/>
            <person name="Berriman M."/>
            <person name="Wastling J.M."/>
            <person name="Pain A."/>
        </authorList>
    </citation>
    <scope>NUCLEOTIDE SEQUENCE</scope>
    <source>
        <strain evidence="2">Liverpool</strain>
    </source>
</reference>
<organism evidence="2 4">
    <name type="scientific">Neospora caninum (strain Liverpool)</name>
    <dbReference type="NCBI Taxonomy" id="572307"/>
    <lineage>
        <taxon>Eukaryota</taxon>
        <taxon>Sar</taxon>
        <taxon>Alveolata</taxon>
        <taxon>Apicomplexa</taxon>
        <taxon>Conoidasida</taxon>
        <taxon>Coccidia</taxon>
        <taxon>Eucoccidiorida</taxon>
        <taxon>Eimeriorina</taxon>
        <taxon>Sarcocystidae</taxon>
        <taxon>Neospora</taxon>
    </lineage>
</organism>
<dbReference type="EMBL" id="LN714485">
    <property type="protein sequence ID" value="CEL69273.1"/>
    <property type="molecule type" value="Genomic_DNA"/>
</dbReference>
<dbReference type="InterPro" id="IPR001163">
    <property type="entry name" value="Sm_dom_euk/arc"/>
</dbReference>
<dbReference type="RefSeq" id="XP_003884589.1">
    <property type="nucleotide sequence ID" value="XM_003884540.1"/>
</dbReference>
<dbReference type="Pfam" id="PF01423">
    <property type="entry name" value="LSM"/>
    <property type="match status" value="1"/>
</dbReference>
<dbReference type="InterPro" id="IPR010920">
    <property type="entry name" value="LSM_dom_sf"/>
</dbReference>
<dbReference type="OrthoDB" id="329017at2759"/>
<evidence type="ECO:0000313" key="3">
    <source>
        <dbReference type="EMBL" id="CEL69273.1"/>
    </source>
</evidence>
<dbReference type="Gene3D" id="2.30.30.100">
    <property type="match status" value="1"/>
</dbReference>
<evidence type="ECO:0000313" key="4">
    <source>
        <dbReference type="Proteomes" id="UP000007494"/>
    </source>
</evidence>
<dbReference type="OMA" id="CVRYRDE"/>
<dbReference type="AlphaFoldDB" id="F0VKF8"/>
<dbReference type="InParanoid" id="F0VKF8"/>
<reference evidence="2" key="1">
    <citation type="submission" date="2011-02" db="EMBL/GenBank/DDBJ databases">
        <authorList>
            <person name="Aslett M."/>
        </authorList>
    </citation>
    <scope>NUCLEOTIDE SEQUENCE</scope>
    <source>
        <strain evidence="2">Liverpool</strain>
    </source>
</reference>
<feature type="domain" description="Sm" evidence="1">
    <location>
        <begin position="58"/>
        <end position="93"/>
    </location>
</feature>
<proteinExistence type="predicted"/>
<dbReference type="SUPFAM" id="SSF50182">
    <property type="entry name" value="Sm-like ribonucleoproteins"/>
    <property type="match status" value="1"/>
</dbReference>
<accession>F0VKF8</accession>
<evidence type="ECO:0000259" key="1">
    <source>
        <dbReference type="Pfam" id="PF01423"/>
    </source>
</evidence>
<name>F0VKF8_NEOCL</name>
<dbReference type="EMBL" id="FR823391">
    <property type="protein sequence ID" value="CBZ54559.1"/>
    <property type="molecule type" value="Genomic_DNA"/>
</dbReference>
<reference evidence="3" key="4">
    <citation type="journal article" date="2015" name="PLoS ONE">
        <title>Comprehensive Evaluation of Toxoplasma gondii VEG and Neospora caninum LIV Genomes with Tachyzoite Stage Transcriptome and Proteome Defines Novel Transcript Features.</title>
        <authorList>
            <person name="Ramaprasad A."/>
            <person name="Mourier T."/>
            <person name="Naeem R."/>
            <person name="Malas T.B."/>
            <person name="Moussa E."/>
            <person name="Panigrahi A."/>
            <person name="Vermont S.J."/>
            <person name="Otto T.D."/>
            <person name="Wastling J."/>
            <person name="Pain A."/>
        </authorList>
    </citation>
    <scope>NUCLEOTIDE SEQUENCE</scope>
    <source>
        <strain evidence="3">Liverpool</strain>
    </source>
</reference>
<dbReference type="GeneID" id="13442490"/>
<protein>
    <recommendedName>
        <fullName evidence="1">Sm domain-containing protein</fullName>
    </recommendedName>
</protein>
<evidence type="ECO:0000313" key="2">
    <source>
        <dbReference type="EMBL" id="CBZ54559.1"/>
    </source>
</evidence>